<evidence type="ECO:0000313" key="2">
    <source>
        <dbReference type="EMBL" id="CRL24496.1"/>
    </source>
</evidence>
<dbReference type="Proteomes" id="UP000053732">
    <property type="component" value="Unassembled WGS sequence"/>
</dbReference>
<organism evidence="2 3">
    <name type="scientific">Penicillium camemberti (strain FM 013)</name>
    <dbReference type="NCBI Taxonomy" id="1429867"/>
    <lineage>
        <taxon>Eukaryota</taxon>
        <taxon>Fungi</taxon>
        <taxon>Dikarya</taxon>
        <taxon>Ascomycota</taxon>
        <taxon>Pezizomycotina</taxon>
        <taxon>Eurotiomycetes</taxon>
        <taxon>Eurotiomycetidae</taxon>
        <taxon>Eurotiales</taxon>
        <taxon>Aspergillaceae</taxon>
        <taxon>Penicillium</taxon>
    </lineage>
</organism>
<feature type="compositionally biased region" description="Acidic residues" evidence="1">
    <location>
        <begin position="348"/>
        <end position="369"/>
    </location>
</feature>
<gene>
    <name evidence="2" type="ORF">PCAMFM013_S012g000105</name>
</gene>
<evidence type="ECO:0000256" key="1">
    <source>
        <dbReference type="SAM" id="MobiDB-lite"/>
    </source>
</evidence>
<evidence type="ECO:0000313" key="3">
    <source>
        <dbReference type="Proteomes" id="UP000053732"/>
    </source>
</evidence>
<feature type="region of interest" description="Disordered" evidence="1">
    <location>
        <begin position="331"/>
        <end position="369"/>
    </location>
</feature>
<reference evidence="2 3" key="1">
    <citation type="journal article" date="2014" name="Nat. Commun.">
        <title>Multiple recent horizontal transfers of a large genomic region in cheese making fungi.</title>
        <authorList>
            <person name="Cheeseman K."/>
            <person name="Ropars J."/>
            <person name="Renault P."/>
            <person name="Dupont J."/>
            <person name="Gouzy J."/>
            <person name="Branca A."/>
            <person name="Abraham A.L."/>
            <person name="Ceppi M."/>
            <person name="Conseiller E."/>
            <person name="Debuchy R."/>
            <person name="Malagnac F."/>
            <person name="Goarin A."/>
            <person name="Silar P."/>
            <person name="Lacoste S."/>
            <person name="Sallet E."/>
            <person name="Bensimon A."/>
            <person name="Giraud T."/>
            <person name="Brygoo Y."/>
        </authorList>
    </citation>
    <scope>NUCLEOTIDE SEQUENCE [LARGE SCALE GENOMIC DNA]</scope>
    <source>
        <strain evidence="3">FM 013</strain>
    </source>
</reference>
<feature type="compositionally biased region" description="Basic and acidic residues" evidence="1">
    <location>
        <begin position="331"/>
        <end position="347"/>
    </location>
</feature>
<accession>A0A0G4PDX5</accession>
<keyword evidence="3" id="KW-1185">Reference proteome</keyword>
<dbReference type="STRING" id="1429867.A0A0G4PDX5"/>
<protein>
    <submittedName>
        <fullName evidence="2">Str. FM013</fullName>
    </submittedName>
</protein>
<dbReference type="EMBL" id="HG793145">
    <property type="protein sequence ID" value="CRL24496.1"/>
    <property type="molecule type" value="Genomic_DNA"/>
</dbReference>
<sequence>MSNRKFKGKKAPRNCGEWRTQVNGHLLQETTIHSAARASASKFEFEQFLLLQVLWKVHTAVEVLPVAGMEGWIAQASQRLAQYRSWATYSFHTPISSRTRGRVGQIGKGLGGLSLEPPVTPTKKGRAPSPDPSAELDLDDTLLLDDESTPSPTPSPSPIQLITPITRELGNILRPFIATFTNAKFEARTDGYLEGPDGEAKVIIEVKPVLRSLHLLPIQMQESAQMVAWIRSDTKLAQETNTTHAFNLSYFIVSYEANSIIHSRFHVSQDRHFIYVTVATYSQKYLKYLVNGKSSKRPSFLTMDQYGPWDTTEVRHMRQLGPILLAITLRAESESQQEKSEDEGKTEGEEESDEDSEDESEDESDEDGK</sequence>
<name>A0A0G4PDX5_PENC3</name>
<proteinExistence type="predicted"/>
<dbReference type="AlphaFoldDB" id="A0A0G4PDX5"/>
<feature type="region of interest" description="Disordered" evidence="1">
    <location>
        <begin position="109"/>
        <end position="137"/>
    </location>
</feature>